<sequence length="645" mass="74807">MELFVLTLWFGILIVSTEAAIKVDPRTRLRRCFSNSFRNRRRSVEDDKPISLREVLDFEKKLDFSPQNIFKSSQGNTIIKFKETVNGKNVFDGEVTAMLDKNGVGIDVSGLFFEDINAKELNDQRKISITEAFKLAKQIHGHTGEKIHRFSHELDIFIGNDSISHLAYFIDYFVVVQNIPQRPITVVDSKDGKILLKFNNLETCKYSKTIYGGNRKLGRIPYSHFFNCQNVDREGNMCSLENEFVRVIDMNSTVNDSITESATFRCNETYIDSVNGAYSPAFDAFFYGTTIARMLHEWYDVTPKRRPLLLRVHYSKNLTDAFWDGRYCSFGDSEKNKFYPMVSMDIVAHEIGHSITEQYSNLLYMGESGGINEAFSDMMGETAEYYVGMLDWMVGYYVTRQQKALRYFDDPTMDNRSITHIRDYYEGMDTHSSSGIFRKVFYDLVKRHHIPIKKVFQVFLHANQIYWHKMSSFVSAACDVMKAALDLGTWVNRFAKAFRQVGIEGCNVEEHIFWLRSDEVYSDIYVSEDTKPLFGFSAPPWARKILIETMGDVTIDITLYHAGLLSEEYYILKSDINFLEYDINGSEGSHYFIQLGSSQEEVTLGVRIRVRYECVEVYKTEDILNYLNYQKDCKKGRFFVSQKLF</sequence>
<dbReference type="CTD" id="20236450"/>
<evidence type="ECO:0000256" key="6">
    <source>
        <dbReference type="ARBA" id="ARBA00022833"/>
    </source>
</evidence>
<evidence type="ECO:0000256" key="7">
    <source>
        <dbReference type="ARBA" id="ARBA00023049"/>
    </source>
</evidence>
<dbReference type="GO" id="GO:0006508">
    <property type="term" value="P:proteolysis"/>
    <property type="evidence" value="ECO:0007669"/>
    <property type="project" value="UniProtKB-KW"/>
</dbReference>
<keyword evidence="3" id="KW-0479">Metal-binding</keyword>
<dbReference type="STRING" id="225164.V3ZWW2"/>
<dbReference type="Pfam" id="PF07504">
    <property type="entry name" value="FTP"/>
    <property type="match status" value="1"/>
</dbReference>
<evidence type="ECO:0000259" key="10">
    <source>
        <dbReference type="Pfam" id="PF02868"/>
    </source>
</evidence>
<evidence type="ECO:0000256" key="3">
    <source>
        <dbReference type="ARBA" id="ARBA00022723"/>
    </source>
</evidence>
<keyword evidence="6" id="KW-0862">Zinc</keyword>
<dbReference type="Gene3D" id="1.10.390.10">
    <property type="entry name" value="Neutral Protease Domain 2"/>
    <property type="match status" value="1"/>
</dbReference>
<dbReference type="InterPro" id="IPR027268">
    <property type="entry name" value="Peptidase_M4/M1_CTD_sf"/>
</dbReference>
<evidence type="ECO:0000256" key="1">
    <source>
        <dbReference type="ARBA" id="ARBA00009388"/>
    </source>
</evidence>
<organism evidence="12 13">
    <name type="scientific">Lottia gigantea</name>
    <name type="common">Giant owl limpet</name>
    <dbReference type="NCBI Taxonomy" id="225164"/>
    <lineage>
        <taxon>Eukaryota</taxon>
        <taxon>Metazoa</taxon>
        <taxon>Spiralia</taxon>
        <taxon>Lophotrochozoa</taxon>
        <taxon>Mollusca</taxon>
        <taxon>Gastropoda</taxon>
        <taxon>Patellogastropoda</taxon>
        <taxon>Lottioidea</taxon>
        <taxon>Lottiidae</taxon>
        <taxon>Lottia</taxon>
    </lineage>
</organism>
<dbReference type="AlphaFoldDB" id="V3ZWW2"/>
<evidence type="ECO:0000256" key="5">
    <source>
        <dbReference type="ARBA" id="ARBA00022801"/>
    </source>
</evidence>
<dbReference type="OrthoDB" id="5332336at2759"/>
<dbReference type="Pfam" id="PF02868">
    <property type="entry name" value="Peptidase_M4_C"/>
    <property type="match status" value="1"/>
</dbReference>
<comment type="similarity">
    <text evidence="1">Belongs to the peptidase M4 family.</text>
</comment>
<feature type="domain" description="Peptidase M4 C-terminal" evidence="10">
    <location>
        <begin position="360"/>
        <end position="503"/>
    </location>
</feature>
<dbReference type="KEGG" id="lgi:LOTGIDRAFT_154924"/>
<accession>V3ZWW2</accession>
<dbReference type="PANTHER" id="PTHR33794:SF1">
    <property type="entry name" value="BACILLOLYSIN"/>
    <property type="match status" value="1"/>
</dbReference>
<evidence type="ECO:0000256" key="2">
    <source>
        <dbReference type="ARBA" id="ARBA00022670"/>
    </source>
</evidence>
<dbReference type="GeneID" id="20236450"/>
<evidence type="ECO:0000259" key="11">
    <source>
        <dbReference type="Pfam" id="PF07504"/>
    </source>
</evidence>
<dbReference type="GO" id="GO:0004222">
    <property type="term" value="F:metalloendopeptidase activity"/>
    <property type="evidence" value="ECO:0007669"/>
    <property type="project" value="InterPro"/>
</dbReference>
<evidence type="ECO:0000256" key="8">
    <source>
        <dbReference type="SAM" id="SignalP"/>
    </source>
</evidence>
<dbReference type="InterPro" id="IPR050728">
    <property type="entry name" value="Zinc_Metalloprotease_M4"/>
</dbReference>
<feature type="domain" description="FTP" evidence="11">
    <location>
        <begin position="64"/>
        <end position="110"/>
    </location>
</feature>
<feature type="domain" description="Peptidase M4" evidence="9">
    <location>
        <begin position="230"/>
        <end position="357"/>
    </location>
</feature>
<feature type="chain" id="PRO_5004716366" description="Peptidase M4 C-terminal domain-containing protein" evidence="8">
    <location>
        <begin position="20"/>
        <end position="645"/>
    </location>
</feature>
<dbReference type="SUPFAM" id="SSF55486">
    <property type="entry name" value="Metalloproteases ('zincins'), catalytic domain"/>
    <property type="match status" value="1"/>
</dbReference>
<dbReference type="PANTHER" id="PTHR33794">
    <property type="entry name" value="BACILLOLYSIN"/>
    <property type="match status" value="1"/>
</dbReference>
<evidence type="ECO:0000313" key="13">
    <source>
        <dbReference type="Proteomes" id="UP000030746"/>
    </source>
</evidence>
<dbReference type="Gene3D" id="3.10.450.40">
    <property type="match status" value="1"/>
</dbReference>
<dbReference type="InterPro" id="IPR011096">
    <property type="entry name" value="FTP_domain"/>
</dbReference>
<dbReference type="RefSeq" id="XP_009063677.1">
    <property type="nucleotide sequence ID" value="XM_009065429.1"/>
</dbReference>
<keyword evidence="13" id="KW-1185">Reference proteome</keyword>
<reference evidence="12 13" key="1">
    <citation type="journal article" date="2013" name="Nature">
        <title>Insights into bilaterian evolution from three spiralian genomes.</title>
        <authorList>
            <person name="Simakov O."/>
            <person name="Marletaz F."/>
            <person name="Cho S.J."/>
            <person name="Edsinger-Gonzales E."/>
            <person name="Havlak P."/>
            <person name="Hellsten U."/>
            <person name="Kuo D.H."/>
            <person name="Larsson T."/>
            <person name="Lv J."/>
            <person name="Arendt D."/>
            <person name="Savage R."/>
            <person name="Osoegawa K."/>
            <person name="de Jong P."/>
            <person name="Grimwood J."/>
            <person name="Chapman J.A."/>
            <person name="Shapiro H."/>
            <person name="Aerts A."/>
            <person name="Otillar R.P."/>
            <person name="Terry A.Y."/>
            <person name="Boore J.L."/>
            <person name="Grigoriev I.V."/>
            <person name="Lindberg D.R."/>
            <person name="Seaver E.C."/>
            <person name="Weisblat D.A."/>
            <person name="Putnam N.H."/>
            <person name="Rokhsar D.S."/>
        </authorList>
    </citation>
    <scope>NUCLEOTIDE SEQUENCE [LARGE SCALE GENOMIC DNA]</scope>
</reference>
<keyword evidence="4 8" id="KW-0732">Signal</keyword>
<dbReference type="InterPro" id="IPR001570">
    <property type="entry name" value="Peptidase_M4_C_domain"/>
</dbReference>
<dbReference type="HOGENOM" id="CLU_008590_4_2_1"/>
<evidence type="ECO:0000256" key="4">
    <source>
        <dbReference type="ARBA" id="ARBA00022729"/>
    </source>
</evidence>
<protein>
    <recommendedName>
        <fullName evidence="14">Peptidase M4 C-terminal domain-containing protein</fullName>
    </recommendedName>
</protein>
<dbReference type="Proteomes" id="UP000030746">
    <property type="component" value="Unassembled WGS sequence"/>
</dbReference>
<keyword evidence="7" id="KW-0482">Metalloprotease</keyword>
<feature type="signal peptide" evidence="8">
    <location>
        <begin position="1"/>
        <end position="19"/>
    </location>
</feature>
<dbReference type="OMA" id="NINTHPA"/>
<evidence type="ECO:0000259" key="9">
    <source>
        <dbReference type="Pfam" id="PF01447"/>
    </source>
</evidence>
<keyword evidence="2" id="KW-0645">Protease</keyword>
<dbReference type="Gene3D" id="3.10.170.10">
    <property type="match status" value="1"/>
</dbReference>
<keyword evidence="5" id="KW-0378">Hydrolase</keyword>
<dbReference type="PRINTS" id="PR00730">
    <property type="entry name" value="THERMOLYSIN"/>
</dbReference>
<gene>
    <name evidence="12" type="ORF">LOTGIDRAFT_154924</name>
</gene>
<name>V3ZWW2_LOTGI</name>
<dbReference type="Pfam" id="PF01447">
    <property type="entry name" value="Peptidase_M4"/>
    <property type="match status" value="1"/>
</dbReference>
<dbReference type="EMBL" id="KB203274">
    <property type="protein sequence ID" value="ESO85431.1"/>
    <property type="molecule type" value="Genomic_DNA"/>
</dbReference>
<dbReference type="CDD" id="cd09597">
    <property type="entry name" value="M4_TLP"/>
    <property type="match status" value="1"/>
</dbReference>
<dbReference type="InterPro" id="IPR023612">
    <property type="entry name" value="Peptidase_M4"/>
</dbReference>
<dbReference type="InterPro" id="IPR013856">
    <property type="entry name" value="Peptidase_M4_domain"/>
</dbReference>
<evidence type="ECO:0000313" key="12">
    <source>
        <dbReference type="EMBL" id="ESO85431.1"/>
    </source>
</evidence>
<dbReference type="GO" id="GO:0046872">
    <property type="term" value="F:metal ion binding"/>
    <property type="evidence" value="ECO:0007669"/>
    <property type="project" value="UniProtKB-KW"/>
</dbReference>
<proteinExistence type="inferred from homology"/>
<evidence type="ECO:0008006" key="14">
    <source>
        <dbReference type="Google" id="ProtNLM"/>
    </source>
</evidence>